<gene>
    <name evidence="2" type="ORF">BSU04_45480</name>
</gene>
<dbReference type="OrthoDB" id="9091182at2"/>
<evidence type="ECO:0000313" key="2">
    <source>
        <dbReference type="EMBL" id="OXC71705.1"/>
    </source>
</evidence>
<dbReference type="EMBL" id="MTHB01000299">
    <property type="protein sequence ID" value="OXC71705.1"/>
    <property type="molecule type" value="Genomic_DNA"/>
</dbReference>
<feature type="region of interest" description="Disordered" evidence="1">
    <location>
        <begin position="76"/>
        <end position="97"/>
    </location>
</feature>
<dbReference type="Proteomes" id="UP000214720">
    <property type="component" value="Unassembled WGS sequence"/>
</dbReference>
<dbReference type="RefSeq" id="WP_144021539.1">
    <property type="nucleotide sequence ID" value="NZ_MTHB01000299.1"/>
</dbReference>
<proteinExistence type="predicted"/>
<name>A0A226WKJ2_CABSO</name>
<dbReference type="AlphaFoldDB" id="A0A226WKJ2"/>
<protein>
    <submittedName>
        <fullName evidence="2">Uncharacterized protein</fullName>
    </submittedName>
</protein>
<accession>A0A226WKJ2</accession>
<evidence type="ECO:0000256" key="1">
    <source>
        <dbReference type="SAM" id="MobiDB-lite"/>
    </source>
</evidence>
<sequence>MTNDLKTALLELAQAPDKRSTTAQVAEHFAEIEVALNAGVQRTAVLETLNRHGITLSLKNFDNVLYRLRKKHVASTSRDKDSKPLIVPPERSETKGIALATSNPRSEASLRQAETSAVALPGDWMTAKLTPAQFRLLSPQQSRAKIDAETAQYFPNRFKPKSSNS</sequence>
<evidence type="ECO:0000313" key="3">
    <source>
        <dbReference type="Proteomes" id="UP000214720"/>
    </source>
</evidence>
<organism evidence="2 3">
    <name type="scientific">Caballeronia sordidicola</name>
    <name type="common">Burkholderia sordidicola</name>
    <dbReference type="NCBI Taxonomy" id="196367"/>
    <lineage>
        <taxon>Bacteria</taxon>
        <taxon>Pseudomonadati</taxon>
        <taxon>Pseudomonadota</taxon>
        <taxon>Betaproteobacteria</taxon>
        <taxon>Burkholderiales</taxon>
        <taxon>Burkholderiaceae</taxon>
        <taxon>Caballeronia</taxon>
    </lineage>
</organism>
<reference evidence="3" key="1">
    <citation type="submission" date="2017-01" db="EMBL/GenBank/DDBJ databases">
        <title>Genome Analysis of Deinococcus marmoris KOPRI26562.</title>
        <authorList>
            <person name="Kim J.H."/>
            <person name="Oh H.-M."/>
        </authorList>
    </citation>
    <scope>NUCLEOTIDE SEQUENCE [LARGE SCALE GENOMIC DNA]</scope>
    <source>
        <strain evidence="3">PAMC 26633</strain>
    </source>
</reference>
<comment type="caution">
    <text evidence="2">The sequence shown here is derived from an EMBL/GenBank/DDBJ whole genome shotgun (WGS) entry which is preliminary data.</text>
</comment>